<name>M1X6G3_9NOST</name>
<reference evidence="2" key="2">
    <citation type="submission" date="2016-01" db="EMBL/GenBank/DDBJ databases">
        <title>Diatom-associated endosymboitic cyanobacterium lacks core nitrogen metabolism enzymes.</title>
        <authorList>
            <person name="Hilton J.A."/>
            <person name="Foster R.A."/>
            <person name="Tripp H.J."/>
            <person name="Carter B.J."/>
            <person name="Zehr J.P."/>
            <person name="Villareal T.A."/>
        </authorList>
    </citation>
    <scope>NUCLEOTIDE SEQUENCE [LARGE SCALE GENOMIC DNA]</scope>
    <source>
        <strain evidence="2">HH01</strain>
    </source>
</reference>
<keyword evidence="2" id="KW-1185">Reference proteome</keyword>
<accession>M1X6G3</accession>
<dbReference type="AlphaFoldDB" id="M1X6G3"/>
<sequence>MSIAEPRATDMGDDQIELSRNTCDNLLTTFIIIYEQQIVIFAPIYFLA</sequence>
<evidence type="ECO:0000313" key="2">
    <source>
        <dbReference type="Proteomes" id="UP000053051"/>
    </source>
</evidence>
<comment type="caution">
    <text evidence="1">The sequence shown here is derived from an EMBL/GenBank/DDBJ whole genome shotgun (WGS) entry which is preliminary data.</text>
</comment>
<gene>
    <name evidence="1" type="ORF">RINTHH_19610</name>
</gene>
<evidence type="ECO:0000313" key="1">
    <source>
        <dbReference type="EMBL" id="CCH68116.1"/>
    </source>
</evidence>
<reference evidence="1 2" key="1">
    <citation type="submission" date="2012-05" db="EMBL/GenBank/DDBJ databases">
        <authorList>
            <person name="Hilton J."/>
        </authorList>
    </citation>
    <scope>NUCLEOTIDE SEQUENCE [LARGE SCALE GENOMIC DNA]</scope>
    <source>
        <strain evidence="1 2">HH01</strain>
    </source>
</reference>
<dbReference type="Proteomes" id="UP000053051">
    <property type="component" value="Unassembled WGS sequence"/>
</dbReference>
<protein>
    <submittedName>
        <fullName evidence="1">Uncharacterized protein</fullName>
    </submittedName>
</protein>
<proteinExistence type="predicted"/>
<organism evidence="1 2">
    <name type="scientific">Richelia intracellularis HH01</name>
    <dbReference type="NCBI Taxonomy" id="1165094"/>
    <lineage>
        <taxon>Bacteria</taxon>
        <taxon>Bacillati</taxon>
        <taxon>Cyanobacteriota</taxon>
        <taxon>Cyanophyceae</taxon>
        <taxon>Nostocales</taxon>
        <taxon>Nostocaceae</taxon>
        <taxon>Richelia</taxon>
    </lineage>
</organism>
<dbReference type="EMBL" id="CAIY01000080">
    <property type="protein sequence ID" value="CCH68116.1"/>
    <property type="molecule type" value="Genomic_DNA"/>
</dbReference>